<sequence>MFLNDSKRIHHEGCMDRYLLLGNCSCITLPPVSIQSCNICIHHIHVDYAGDRATQEQVAETHCNYSATKHNGTQMTQINMINADNSIKILYIVIISVICVLFFQLLSQHLNRQ</sequence>
<accession>A0A2S6HFI3</accession>
<dbReference type="AlphaFoldDB" id="A0A2S6HFI3"/>
<name>A0A2S6HFI3_9GAMM</name>
<keyword evidence="1" id="KW-0472">Membrane</keyword>
<evidence type="ECO:0000313" key="3">
    <source>
        <dbReference type="Proteomes" id="UP000240010"/>
    </source>
</evidence>
<dbReference type="EMBL" id="PTIZ01000004">
    <property type="protein sequence ID" value="PPK76238.1"/>
    <property type="molecule type" value="Genomic_DNA"/>
</dbReference>
<organism evidence="2 3">
    <name type="scientific">Methylobacter tundripaludum</name>
    <dbReference type="NCBI Taxonomy" id="173365"/>
    <lineage>
        <taxon>Bacteria</taxon>
        <taxon>Pseudomonadati</taxon>
        <taxon>Pseudomonadota</taxon>
        <taxon>Gammaproteobacteria</taxon>
        <taxon>Methylococcales</taxon>
        <taxon>Methylococcaceae</taxon>
        <taxon>Methylobacter</taxon>
    </lineage>
</organism>
<protein>
    <submittedName>
        <fullName evidence="2">Uncharacterized protein</fullName>
    </submittedName>
</protein>
<feature type="transmembrane region" description="Helical" evidence="1">
    <location>
        <begin position="89"/>
        <end position="107"/>
    </location>
</feature>
<dbReference type="Proteomes" id="UP000240010">
    <property type="component" value="Unassembled WGS sequence"/>
</dbReference>
<gene>
    <name evidence="2" type="ORF">B0F87_104330</name>
</gene>
<keyword evidence="1" id="KW-1133">Transmembrane helix</keyword>
<evidence type="ECO:0000256" key="1">
    <source>
        <dbReference type="SAM" id="Phobius"/>
    </source>
</evidence>
<keyword evidence="1" id="KW-0812">Transmembrane</keyword>
<comment type="caution">
    <text evidence="2">The sequence shown here is derived from an EMBL/GenBank/DDBJ whole genome shotgun (WGS) entry which is preliminary data.</text>
</comment>
<evidence type="ECO:0000313" key="2">
    <source>
        <dbReference type="EMBL" id="PPK76238.1"/>
    </source>
</evidence>
<proteinExistence type="predicted"/>
<reference evidence="2 3" key="1">
    <citation type="submission" date="2018-02" db="EMBL/GenBank/DDBJ databases">
        <title>Subsurface microbial communities from deep shales in Ohio and West Virginia, USA.</title>
        <authorList>
            <person name="Wrighton K."/>
        </authorList>
    </citation>
    <scope>NUCLEOTIDE SEQUENCE [LARGE SCALE GENOMIC DNA]</scope>
    <source>
        <strain evidence="2 3">OWC-DMM</strain>
    </source>
</reference>